<gene>
    <name evidence="1" type="ORF">KQI86_16670</name>
</gene>
<evidence type="ECO:0000313" key="2">
    <source>
        <dbReference type="Proteomes" id="UP000726170"/>
    </source>
</evidence>
<reference evidence="1 2" key="1">
    <citation type="submission" date="2021-06" db="EMBL/GenBank/DDBJ databases">
        <authorList>
            <person name="Sun Q."/>
            <person name="Li D."/>
        </authorList>
    </citation>
    <scope>NUCLEOTIDE SEQUENCE [LARGE SCALE GENOMIC DNA]</scope>
    <source>
        <strain evidence="1 2">MSJ-11</strain>
    </source>
</reference>
<accession>A0ABS6EL56</accession>
<dbReference type="Proteomes" id="UP000726170">
    <property type="component" value="Unassembled WGS sequence"/>
</dbReference>
<comment type="caution">
    <text evidence="1">The sequence shown here is derived from an EMBL/GenBank/DDBJ whole genome shotgun (WGS) entry which is preliminary data.</text>
</comment>
<protein>
    <submittedName>
        <fullName evidence="1">Uncharacterized protein</fullName>
    </submittedName>
</protein>
<sequence length="308" mass="34773">MGYISIDGGGYADWGGRPALNLIIRDYSPDIVRCFGYVDGETNASWAFDTEGYYSSLYKGCNQVITSRNGGYTFTVGATYKIEVKAYYKSGGTYYVSAWSNTIYVTISRPKCPPPQIVALSQDNNYVWCQAMPPSQEFDVYVMYRVNNQGAWRGGALVPKSEVSIGDWIYFAACTERDGYDDSDFIYPNPIKVLGRPSNFTGFNVNSGDAMNYRVVGDKTVYAYPVTATEWKSFCNKVNDFREWKTWNRRTFYIPTKDDDFTAVIYNSVVDAINDISGTGNQIPFVGNDTYINAYHFVRMKETLNSIS</sequence>
<evidence type="ECO:0000313" key="1">
    <source>
        <dbReference type="EMBL" id="MBU5485956.1"/>
    </source>
</evidence>
<dbReference type="EMBL" id="JAHLQF010000004">
    <property type="protein sequence ID" value="MBU5485956.1"/>
    <property type="molecule type" value="Genomic_DNA"/>
</dbReference>
<keyword evidence="2" id="KW-1185">Reference proteome</keyword>
<name>A0ABS6EL56_9CLOT</name>
<organism evidence="1 2">
    <name type="scientific">Clostridium mobile</name>
    <dbReference type="NCBI Taxonomy" id="2841512"/>
    <lineage>
        <taxon>Bacteria</taxon>
        <taxon>Bacillati</taxon>
        <taxon>Bacillota</taxon>
        <taxon>Clostridia</taxon>
        <taxon>Eubacteriales</taxon>
        <taxon>Clostridiaceae</taxon>
        <taxon>Clostridium</taxon>
    </lineage>
</organism>
<dbReference type="RefSeq" id="WP_216440553.1">
    <property type="nucleotide sequence ID" value="NZ_JAHLQF010000004.1"/>
</dbReference>
<proteinExistence type="predicted"/>